<sequence>MRRSLKINGLSRGEVSWNLDTLGDFEHLCFRAEEHLPNTVRQALIYKDLRELFSIRKQGFDVSLTQQQLHEEHDCEHKMDASVKDHTAFFESLGIAGLSNHSLLFSKTAPVPVVQDEELTRIRQSTYVGNSSSYNSREPDMDAGAQFAISPKLKRTEDLTHQHVDAWSKASLIVLQLSLDRE</sequence>
<organism evidence="1 2">
    <name type="scientific">Lactuca virosa</name>
    <dbReference type="NCBI Taxonomy" id="75947"/>
    <lineage>
        <taxon>Eukaryota</taxon>
        <taxon>Viridiplantae</taxon>
        <taxon>Streptophyta</taxon>
        <taxon>Embryophyta</taxon>
        <taxon>Tracheophyta</taxon>
        <taxon>Spermatophyta</taxon>
        <taxon>Magnoliopsida</taxon>
        <taxon>eudicotyledons</taxon>
        <taxon>Gunneridae</taxon>
        <taxon>Pentapetalae</taxon>
        <taxon>asterids</taxon>
        <taxon>campanulids</taxon>
        <taxon>Asterales</taxon>
        <taxon>Asteraceae</taxon>
        <taxon>Cichorioideae</taxon>
        <taxon>Cichorieae</taxon>
        <taxon>Lactucinae</taxon>
        <taxon>Lactuca</taxon>
    </lineage>
</organism>
<dbReference type="EMBL" id="CAKMRJ010000113">
    <property type="protein sequence ID" value="CAH1418781.1"/>
    <property type="molecule type" value="Genomic_DNA"/>
</dbReference>
<accession>A0AAU9LZS7</accession>
<dbReference type="Proteomes" id="UP001157418">
    <property type="component" value="Unassembled WGS sequence"/>
</dbReference>
<comment type="caution">
    <text evidence="1">The sequence shown here is derived from an EMBL/GenBank/DDBJ whole genome shotgun (WGS) entry which is preliminary data.</text>
</comment>
<protein>
    <submittedName>
        <fullName evidence="1">Uncharacterized protein</fullName>
    </submittedName>
</protein>
<keyword evidence="2" id="KW-1185">Reference proteome</keyword>
<evidence type="ECO:0000313" key="2">
    <source>
        <dbReference type="Proteomes" id="UP001157418"/>
    </source>
</evidence>
<name>A0AAU9LZS7_9ASTR</name>
<proteinExistence type="predicted"/>
<reference evidence="1 2" key="1">
    <citation type="submission" date="2022-01" db="EMBL/GenBank/DDBJ databases">
        <authorList>
            <person name="Xiong W."/>
            <person name="Schranz E."/>
        </authorList>
    </citation>
    <scope>NUCLEOTIDE SEQUENCE [LARGE SCALE GENOMIC DNA]</scope>
</reference>
<gene>
    <name evidence="1" type="ORF">LVIROSA_LOCUS6356</name>
</gene>
<evidence type="ECO:0000313" key="1">
    <source>
        <dbReference type="EMBL" id="CAH1418781.1"/>
    </source>
</evidence>
<dbReference type="AlphaFoldDB" id="A0AAU9LZS7"/>